<evidence type="ECO:0000313" key="1">
    <source>
        <dbReference type="EMBL" id="VYS73557.1"/>
    </source>
</evidence>
<organism evidence="1">
    <name type="scientific">Campylobacter ureolyticus</name>
    <dbReference type="NCBI Taxonomy" id="827"/>
    <lineage>
        <taxon>Bacteria</taxon>
        <taxon>Pseudomonadati</taxon>
        <taxon>Campylobacterota</taxon>
        <taxon>Epsilonproteobacteria</taxon>
        <taxon>Campylobacterales</taxon>
        <taxon>Campylobacteraceae</taxon>
        <taxon>Campylobacter</taxon>
    </lineage>
</organism>
<accession>A0A6N2QYN4</accession>
<protein>
    <submittedName>
        <fullName evidence="1">Helix-turn-helix domain protein</fullName>
    </submittedName>
</protein>
<reference evidence="1" key="1">
    <citation type="submission" date="2019-11" db="EMBL/GenBank/DDBJ databases">
        <authorList>
            <person name="Feng L."/>
        </authorList>
    </citation>
    <scope>NUCLEOTIDE SEQUENCE</scope>
    <source>
        <strain evidence="1">CUreolyticusLFYP111</strain>
    </source>
</reference>
<proteinExistence type="predicted"/>
<sequence length="80" mass="9147">MYITDIESDEFMTPTQLKKMLGISIPTQVKIRARQGCFANDENPLPFIKLGARVLYRKSSIDEWIKANENKGNKKGSKNE</sequence>
<dbReference type="RefSeq" id="WP_156846632.1">
    <property type="nucleotide sequence ID" value="NZ_CACRSK010000001.1"/>
</dbReference>
<dbReference type="AlphaFoldDB" id="A0A6N2QYN4"/>
<dbReference type="EMBL" id="CACRSK010000001">
    <property type="protein sequence ID" value="VYS73557.1"/>
    <property type="molecule type" value="Genomic_DNA"/>
</dbReference>
<gene>
    <name evidence="1" type="ORF">CULFYP111_00095</name>
</gene>
<name>A0A6N2QYN4_9BACT</name>